<reference evidence="4" key="1">
    <citation type="journal article" date="2014" name="Int. J. Syst. Evol. Microbiol.">
        <title>Complete genome sequence of Corynebacterium casei LMG S-19264T (=DSM 44701T), isolated from a smear-ripened cheese.</title>
        <authorList>
            <consortium name="US DOE Joint Genome Institute (JGI-PGF)"/>
            <person name="Walter F."/>
            <person name="Albersmeier A."/>
            <person name="Kalinowski J."/>
            <person name="Ruckert C."/>
        </authorList>
    </citation>
    <scope>NUCLEOTIDE SEQUENCE</scope>
    <source>
        <strain evidence="4">CGMCC 1.16134</strain>
    </source>
</reference>
<dbReference type="Pfam" id="PF02082">
    <property type="entry name" value="Rrf2"/>
    <property type="match status" value="1"/>
</dbReference>
<dbReference type="SUPFAM" id="SSF46785">
    <property type="entry name" value="Winged helix' DNA-binding domain"/>
    <property type="match status" value="1"/>
</dbReference>
<dbReference type="PROSITE" id="PS01332">
    <property type="entry name" value="HTH_RRF2_1"/>
    <property type="match status" value="1"/>
</dbReference>
<dbReference type="InterPro" id="IPR030489">
    <property type="entry name" value="TR_Rrf2-type_CS"/>
</dbReference>
<dbReference type="AlphaFoldDB" id="A0A917D022"/>
<dbReference type="GO" id="GO:0003677">
    <property type="term" value="F:DNA binding"/>
    <property type="evidence" value="ECO:0007669"/>
    <property type="project" value="UniProtKB-KW"/>
</dbReference>
<comment type="caution">
    <text evidence="4">The sequence shown here is derived from an EMBL/GenBank/DDBJ whole genome shotgun (WGS) entry which is preliminary data.</text>
</comment>
<keyword evidence="5" id="KW-1185">Reference proteome</keyword>
<evidence type="ECO:0000313" key="5">
    <source>
        <dbReference type="Proteomes" id="UP000637643"/>
    </source>
</evidence>
<name>A0A917D022_9BACL</name>
<reference evidence="4" key="2">
    <citation type="submission" date="2020-09" db="EMBL/GenBank/DDBJ databases">
        <authorList>
            <person name="Sun Q."/>
            <person name="Zhou Y."/>
        </authorList>
    </citation>
    <scope>NUCLEOTIDE SEQUENCE</scope>
    <source>
        <strain evidence="4">CGMCC 1.16134</strain>
    </source>
</reference>
<dbReference type="Gene3D" id="1.10.10.10">
    <property type="entry name" value="Winged helix-like DNA-binding domain superfamily/Winged helix DNA-binding domain"/>
    <property type="match status" value="1"/>
</dbReference>
<protein>
    <recommendedName>
        <fullName evidence="3">HTH-type transcriptional regulator NsrR</fullName>
    </recommendedName>
</protein>
<dbReference type="RefSeq" id="WP_189030592.1">
    <property type="nucleotide sequence ID" value="NZ_BMKR01000035.1"/>
</dbReference>
<accession>A0A917D022</accession>
<gene>
    <name evidence="4" type="primary">nsrR</name>
    <name evidence="4" type="ORF">GCM10010912_55140</name>
</gene>
<sequence length="152" mass="16715">MRLTMYTDFSLRILLYLGAKAQSELSTIQEIAEAYHISKNHLMKVSHELGKAGYIETVRGRGGGIRLASAPEAINIGEVIRRMEDDFHLVECFNPAGNSCPIAPVCGLKGVLGRALQAYLQVLGEYTLQDLLANKHELQGLLQPGENLQPLI</sequence>
<dbReference type="GO" id="GO:0003700">
    <property type="term" value="F:DNA-binding transcription factor activity"/>
    <property type="evidence" value="ECO:0007669"/>
    <property type="project" value="TreeGrafter"/>
</dbReference>
<dbReference type="NCBIfam" id="TIGR00738">
    <property type="entry name" value="rrf2_super"/>
    <property type="match status" value="1"/>
</dbReference>
<dbReference type="PANTHER" id="PTHR33221">
    <property type="entry name" value="WINGED HELIX-TURN-HELIX TRANSCRIPTIONAL REGULATOR, RRF2 FAMILY"/>
    <property type="match status" value="1"/>
</dbReference>
<evidence type="ECO:0000256" key="3">
    <source>
        <dbReference type="ARBA" id="ARBA00040173"/>
    </source>
</evidence>
<dbReference type="EMBL" id="BMKR01000035">
    <property type="protein sequence ID" value="GGG03433.1"/>
    <property type="molecule type" value="Genomic_DNA"/>
</dbReference>
<dbReference type="InterPro" id="IPR000944">
    <property type="entry name" value="Tscrpt_reg_Rrf2"/>
</dbReference>
<proteinExistence type="predicted"/>
<dbReference type="InterPro" id="IPR036388">
    <property type="entry name" value="WH-like_DNA-bd_sf"/>
</dbReference>
<dbReference type="PROSITE" id="PS51197">
    <property type="entry name" value="HTH_RRF2_2"/>
    <property type="match status" value="1"/>
</dbReference>
<dbReference type="Proteomes" id="UP000637643">
    <property type="component" value="Unassembled WGS sequence"/>
</dbReference>
<evidence type="ECO:0000256" key="2">
    <source>
        <dbReference type="ARBA" id="ARBA00034078"/>
    </source>
</evidence>
<evidence type="ECO:0000313" key="4">
    <source>
        <dbReference type="EMBL" id="GGG03433.1"/>
    </source>
</evidence>
<dbReference type="GO" id="GO:0005829">
    <property type="term" value="C:cytosol"/>
    <property type="evidence" value="ECO:0007669"/>
    <property type="project" value="TreeGrafter"/>
</dbReference>
<organism evidence="4 5">
    <name type="scientific">Paenibacillus albidus</name>
    <dbReference type="NCBI Taxonomy" id="2041023"/>
    <lineage>
        <taxon>Bacteria</taxon>
        <taxon>Bacillati</taxon>
        <taxon>Bacillota</taxon>
        <taxon>Bacilli</taxon>
        <taxon>Bacillales</taxon>
        <taxon>Paenibacillaceae</taxon>
        <taxon>Paenibacillus</taxon>
    </lineage>
</organism>
<comment type="cofactor">
    <cofactor evidence="2">
        <name>[2Fe-2S] cluster</name>
        <dbReference type="ChEBI" id="CHEBI:190135"/>
    </cofactor>
</comment>
<evidence type="ECO:0000256" key="1">
    <source>
        <dbReference type="ARBA" id="ARBA00023125"/>
    </source>
</evidence>
<dbReference type="InterPro" id="IPR036390">
    <property type="entry name" value="WH_DNA-bd_sf"/>
</dbReference>
<keyword evidence="1" id="KW-0238">DNA-binding</keyword>
<dbReference type="PANTHER" id="PTHR33221:SF4">
    <property type="entry name" value="HTH-TYPE TRANSCRIPTIONAL REPRESSOR NSRR"/>
    <property type="match status" value="1"/>
</dbReference>